<dbReference type="Proteomes" id="UP000886523">
    <property type="component" value="Unassembled WGS sequence"/>
</dbReference>
<dbReference type="EMBL" id="MU128937">
    <property type="protein sequence ID" value="KAF9516625.1"/>
    <property type="molecule type" value="Genomic_DNA"/>
</dbReference>
<sequence length="181" mass="20455">MLMENNTATSLNQACSKEAFADRGHVDWAQDEWRHSPESQYGITDTGHRYKNNASANRVKLKITYRFELCFRSVHPTASAALSSCRNNVTFNCRIIPIILDTISLTPLIGTEGFYHRFGQPLENFAGACVLELGTRALHRAHGIFPRLCWLETRSTERQALTLSSSLGYAKPEEQNLSYML</sequence>
<evidence type="ECO:0000313" key="2">
    <source>
        <dbReference type="Proteomes" id="UP000886523"/>
    </source>
</evidence>
<keyword evidence="2" id="KW-1185">Reference proteome</keyword>
<evidence type="ECO:0000313" key="1">
    <source>
        <dbReference type="EMBL" id="KAF9516625.1"/>
    </source>
</evidence>
<comment type="caution">
    <text evidence="1">The sequence shown here is derived from an EMBL/GenBank/DDBJ whole genome shotgun (WGS) entry which is preliminary data.</text>
</comment>
<reference evidence="1" key="1">
    <citation type="journal article" date="2020" name="Nat. Commun.">
        <title>Large-scale genome sequencing of mycorrhizal fungi provides insights into the early evolution of symbiotic traits.</title>
        <authorList>
            <person name="Miyauchi S."/>
            <person name="Kiss E."/>
            <person name="Kuo A."/>
            <person name="Drula E."/>
            <person name="Kohler A."/>
            <person name="Sanchez-Garcia M."/>
            <person name="Morin E."/>
            <person name="Andreopoulos B."/>
            <person name="Barry K.W."/>
            <person name="Bonito G."/>
            <person name="Buee M."/>
            <person name="Carver A."/>
            <person name="Chen C."/>
            <person name="Cichocki N."/>
            <person name="Clum A."/>
            <person name="Culley D."/>
            <person name="Crous P.W."/>
            <person name="Fauchery L."/>
            <person name="Girlanda M."/>
            <person name="Hayes R.D."/>
            <person name="Keri Z."/>
            <person name="LaButti K."/>
            <person name="Lipzen A."/>
            <person name="Lombard V."/>
            <person name="Magnuson J."/>
            <person name="Maillard F."/>
            <person name="Murat C."/>
            <person name="Nolan M."/>
            <person name="Ohm R.A."/>
            <person name="Pangilinan J."/>
            <person name="Pereira M.F."/>
            <person name="Perotto S."/>
            <person name="Peter M."/>
            <person name="Pfister S."/>
            <person name="Riley R."/>
            <person name="Sitrit Y."/>
            <person name="Stielow J.B."/>
            <person name="Szollosi G."/>
            <person name="Zifcakova L."/>
            <person name="Stursova M."/>
            <person name="Spatafora J.W."/>
            <person name="Tedersoo L."/>
            <person name="Vaario L.M."/>
            <person name="Yamada A."/>
            <person name="Yan M."/>
            <person name="Wang P."/>
            <person name="Xu J."/>
            <person name="Bruns T."/>
            <person name="Baldrian P."/>
            <person name="Vilgalys R."/>
            <person name="Dunand C."/>
            <person name="Henrissat B."/>
            <person name="Grigoriev I.V."/>
            <person name="Hibbett D."/>
            <person name="Nagy L.G."/>
            <person name="Martin F.M."/>
        </authorList>
    </citation>
    <scope>NUCLEOTIDE SEQUENCE</scope>
    <source>
        <strain evidence="1">UP504</strain>
    </source>
</reference>
<name>A0A9P6E038_9AGAM</name>
<gene>
    <name evidence="1" type="ORF">BS47DRAFT_1360092</name>
</gene>
<protein>
    <submittedName>
        <fullName evidence="1">Uncharacterized protein</fullName>
    </submittedName>
</protein>
<organism evidence="1 2">
    <name type="scientific">Hydnum rufescens UP504</name>
    <dbReference type="NCBI Taxonomy" id="1448309"/>
    <lineage>
        <taxon>Eukaryota</taxon>
        <taxon>Fungi</taxon>
        <taxon>Dikarya</taxon>
        <taxon>Basidiomycota</taxon>
        <taxon>Agaricomycotina</taxon>
        <taxon>Agaricomycetes</taxon>
        <taxon>Cantharellales</taxon>
        <taxon>Hydnaceae</taxon>
        <taxon>Hydnum</taxon>
    </lineage>
</organism>
<proteinExistence type="predicted"/>
<accession>A0A9P6E038</accession>
<dbReference type="AlphaFoldDB" id="A0A9P6E038"/>